<dbReference type="Pfam" id="PF14044">
    <property type="entry name" value="NETI"/>
    <property type="match status" value="1"/>
</dbReference>
<dbReference type="RefSeq" id="WP_076560200.1">
    <property type="nucleotide sequence ID" value="NZ_FTOC01000010.1"/>
</dbReference>
<dbReference type="EMBL" id="FTOC01000010">
    <property type="protein sequence ID" value="SIS59242.1"/>
    <property type="molecule type" value="Genomic_DNA"/>
</dbReference>
<proteinExistence type="predicted"/>
<dbReference type="InterPro" id="IPR025930">
    <property type="entry name" value="NETI"/>
</dbReference>
<dbReference type="Proteomes" id="UP000187608">
    <property type="component" value="Unassembled WGS sequence"/>
</dbReference>
<evidence type="ECO:0000313" key="2">
    <source>
        <dbReference type="Proteomes" id="UP000187608"/>
    </source>
</evidence>
<accession>A0A1N7KCE3</accession>
<sequence>MAKKKKENGKKRFEVEEGETIDQCLARISEEGYMPIRRNEEPVFQEKDGEMEPTGRRIVFEAKKSQ</sequence>
<dbReference type="AlphaFoldDB" id="A0A1N7KCE3"/>
<reference evidence="2" key="1">
    <citation type="submission" date="2017-01" db="EMBL/GenBank/DDBJ databases">
        <authorList>
            <person name="Varghese N."/>
            <person name="Submissions S."/>
        </authorList>
    </citation>
    <scope>NUCLEOTIDE SEQUENCE [LARGE SCALE GENOMIC DNA]</scope>
    <source>
        <strain evidence="2">DSM 23127</strain>
    </source>
</reference>
<dbReference type="STRING" id="570947.SAMN05421687_11039"/>
<gene>
    <name evidence="1" type="ORF">SAMN05421687_11039</name>
</gene>
<keyword evidence="2" id="KW-1185">Reference proteome</keyword>
<organism evidence="1 2">
    <name type="scientific">Salimicrobium flavidum</name>
    <dbReference type="NCBI Taxonomy" id="570947"/>
    <lineage>
        <taxon>Bacteria</taxon>
        <taxon>Bacillati</taxon>
        <taxon>Bacillota</taxon>
        <taxon>Bacilli</taxon>
        <taxon>Bacillales</taxon>
        <taxon>Bacillaceae</taxon>
        <taxon>Salimicrobium</taxon>
    </lineage>
</organism>
<protein>
    <submittedName>
        <fullName evidence="1">NETI protein</fullName>
    </submittedName>
</protein>
<dbReference type="OrthoDB" id="2354098at2"/>
<name>A0A1N7KCE3_9BACI</name>
<evidence type="ECO:0000313" key="1">
    <source>
        <dbReference type="EMBL" id="SIS59242.1"/>
    </source>
</evidence>